<reference evidence="4 5" key="1">
    <citation type="submission" date="2019-11" db="EMBL/GenBank/DDBJ databases">
        <title>Comparative genomics of hydrocarbon-degrading Desulfosarcina strains.</title>
        <authorList>
            <person name="Watanabe M."/>
            <person name="Kojima H."/>
            <person name="Fukui M."/>
        </authorList>
    </citation>
    <scope>NUCLEOTIDE SEQUENCE [LARGE SCALE GENOMIC DNA]</scope>
    <source>
        <strain evidence="4 5">PL12</strain>
    </source>
</reference>
<organism evidence="4 5">
    <name type="scientific">Desulfosarcina alkanivorans</name>
    <dbReference type="NCBI Taxonomy" id="571177"/>
    <lineage>
        <taxon>Bacteria</taxon>
        <taxon>Pseudomonadati</taxon>
        <taxon>Thermodesulfobacteriota</taxon>
        <taxon>Desulfobacteria</taxon>
        <taxon>Desulfobacterales</taxon>
        <taxon>Desulfosarcinaceae</taxon>
        <taxon>Desulfosarcina</taxon>
    </lineage>
</organism>
<keyword evidence="1 2" id="KW-0129">CBS domain</keyword>
<dbReference type="Gene3D" id="3.10.580.10">
    <property type="entry name" value="CBS-domain"/>
    <property type="match status" value="1"/>
</dbReference>
<protein>
    <submittedName>
        <fullName evidence="4">Membrane protein</fullName>
    </submittedName>
</protein>
<accession>A0A5K7YMS0</accession>
<keyword evidence="5" id="KW-1185">Reference proteome</keyword>
<name>A0A5K7YMS0_9BACT</name>
<evidence type="ECO:0000313" key="5">
    <source>
        <dbReference type="Proteomes" id="UP000427906"/>
    </source>
</evidence>
<dbReference type="PANTHER" id="PTHR43080:SF2">
    <property type="entry name" value="CBS DOMAIN-CONTAINING PROTEIN"/>
    <property type="match status" value="1"/>
</dbReference>
<sequence>MFINKFMTKDVVTVNVNDDIVHAKRLMVRYRIRHLPVTQPDRVLIGIITDRDIRSAMPSSVGRNQGPTDDETDTATGILVQDIMTKDPVSISLASTIQDALLLVEKTRVGAFPVVDEHFKVVGIVSDRDLLNAFIDVLGIKEPGALLGVVIDEKPEEIENIVHAIITENIAFGSILVYRGWRPGKEAVFPYLFAKNVTHLKQKLTNMGYDVLDPIEWYAERAA</sequence>
<dbReference type="InterPro" id="IPR046342">
    <property type="entry name" value="CBS_dom_sf"/>
</dbReference>
<dbReference type="Proteomes" id="UP000427906">
    <property type="component" value="Chromosome"/>
</dbReference>
<feature type="domain" description="CBS" evidence="3">
    <location>
        <begin position="7"/>
        <end position="68"/>
    </location>
</feature>
<evidence type="ECO:0000256" key="1">
    <source>
        <dbReference type="ARBA" id="ARBA00023122"/>
    </source>
</evidence>
<dbReference type="OrthoDB" id="9802114at2"/>
<dbReference type="SMART" id="SM00116">
    <property type="entry name" value="CBS"/>
    <property type="match status" value="2"/>
</dbReference>
<gene>
    <name evidence="4" type="ORF">DSCA_49820</name>
</gene>
<dbReference type="InterPro" id="IPR000644">
    <property type="entry name" value="CBS_dom"/>
</dbReference>
<dbReference type="KEGG" id="dalk:DSCA_49820"/>
<proteinExistence type="predicted"/>
<dbReference type="InterPro" id="IPR051257">
    <property type="entry name" value="Diverse_CBS-Domain"/>
</dbReference>
<dbReference type="SUPFAM" id="SSF54631">
    <property type="entry name" value="CBS-domain pair"/>
    <property type="match status" value="1"/>
</dbReference>
<dbReference type="AlphaFoldDB" id="A0A5K7YMS0"/>
<dbReference type="EMBL" id="AP021874">
    <property type="protein sequence ID" value="BBO71052.1"/>
    <property type="molecule type" value="Genomic_DNA"/>
</dbReference>
<feature type="domain" description="CBS" evidence="3">
    <location>
        <begin position="84"/>
        <end position="142"/>
    </location>
</feature>
<dbReference type="PROSITE" id="PS51371">
    <property type="entry name" value="CBS"/>
    <property type="match status" value="2"/>
</dbReference>
<evidence type="ECO:0000256" key="2">
    <source>
        <dbReference type="PROSITE-ProRule" id="PRU00703"/>
    </source>
</evidence>
<evidence type="ECO:0000313" key="4">
    <source>
        <dbReference type="EMBL" id="BBO71052.1"/>
    </source>
</evidence>
<evidence type="ECO:0000259" key="3">
    <source>
        <dbReference type="PROSITE" id="PS51371"/>
    </source>
</evidence>
<dbReference type="PANTHER" id="PTHR43080">
    <property type="entry name" value="CBS DOMAIN-CONTAINING PROTEIN CBSX3, MITOCHONDRIAL"/>
    <property type="match status" value="1"/>
</dbReference>
<dbReference type="Pfam" id="PF00571">
    <property type="entry name" value="CBS"/>
    <property type="match status" value="2"/>
</dbReference>
<dbReference type="CDD" id="cd04584">
    <property type="entry name" value="CBS_pair_AcuB_like"/>
    <property type="match status" value="1"/>
</dbReference>
<dbReference type="RefSeq" id="WP_155318944.1">
    <property type="nucleotide sequence ID" value="NZ_AP021874.1"/>
</dbReference>